<dbReference type="EMBL" id="LSSK01000858">
    <property type="protein sequence ID" value="OMH81615.1"/>
    <property type="molecule type" value="Genomic_DNA"/>
</dbReference>
<keyword evidence="8" id="KW-1185">Reference proteome</keyword>
<gene>
    <name evidence="7" type="ORF">AX774_g4680</name>
    <name evidence="6" type="ORF">AX774_g4928</name>
</gene>
<evidence type="ECO:0000256" key="3">
    <source>
        <dbReference type="SAM" id="Phobius"/>
    </source>
</evidence>
<dbReference type="Gene3D" id="2.30.38.10">
    <property type="entry name" value="Luciferase, Domain 3"/>
    <property type="match status" value="1"/>
</dbReference>
<dbReference type="AlphaFoldDB" id="A0A1R1PLM5"/>
<dbReference type="SUPFAM" id="SSF56801">
    <property type="entry name" value="Acetyl-CoA synthetase-like"/>
    <property type="match status" value="1"/>
</dbReference>
<evidence type="ECO:0000256" key="1">
    <source>
        <dbReference type="ARBA" id="ARBA00006432"/>
    </source>
</evidence>
<dbReference type="InterPro" id="IPR045851">
    <property type="entry name" value="AMP-bd_C_sf"/>
</dbReference>
<evidence type="ECO:0000313" key="7">
    <source>
        <dbReference type="EMBL" id="OMH81865.1"/>
    </source>
</evidence>
<dbReference type="Pfam" id="PF00501">
    <property type="entry name" value="AMP-binding"/>
    <property type="match status" value="1"/>
</dbReference>
<dbReference type="InterPro" id="IPR000873">
    <property type="entry name" value="AMP-dep_synth/lig_dom"/>
</dbReference>
<feature type="domain" description="AMP-binding enzyme C-terminal" evidence="5">
    <location>
        <begin position="442"/>
        <end position="527"/>
    </location>
</feature>
<comment type="similarity">
    <text evidence="1">Belongs to the ATP-dependent AMP-binding enzyme family.</text>
</comment>
<evidence type="ECO:0000259" key="4">
    <source>
        <dbReference type="Pfam" id="PF00501"/>
    </source>
</evidence>
<dbReference type="PANTHER" id="PTHR24096">
    <property type="entry name" value="LONG-CHAIN-FATTY-ACID--COA LIGASE"/>
    <property type="match status" value="1"/>
</dbReference>
<feature type="domain" description="AMP-dependent synthetase/ligase" evidence="4">
    <location>
        <begin position="21"/>
        <end position="391"/>
    </location>
</feature>
<feature type="transmembrane region" description="Helical" evidence="3">
    <location>
        <begin position="233"/>
        <end position="255"/>
    </location>
</feature>
<keyword evidence="3" id="KW-1133">Transmembrane helix</keyword>
<dbReference type="Pfam" id="PF13193">
    <property type="entry name" value="AMP-binding_C"/>
    <property type="match status" value="1"/>
</dbReference>
<dbReference type="Proteomes" id="UP000188320">
    <property type="component" value="Unassembled WGS sequence"/>
</dbReference>
<dbReference type="Gene3D" id="3.30.300.30">
    <property type="match status" value="1"/>
</dbReference>
<accession>A0A1R1PLM5</accession>
<evidence type="ECO:0000259" key="5">
    <source>
        <dbReference type="Pfam" id="PF13193"/>
    </source>
</evidence>
<keyword evidence="3" id="KW-0472">Membrane</keyword>
<dbReference type="InterPro" id="IPR020845">
    <property type="entry name" value="AMP-binding_CS"/>
</dbReference>
<proteinExistence type="inferred from homology"/>
<reference evidence="8" key="1">
    <citation type="submission" date="2017-01" db="EMBL/GenBank/DDBJ databases">
        <authorList>
            <person name="Wang Y."/>
            <person name="White M."/>
            <person name="Kvist S."/>
            <person name="Moncalvo J.-M."/>
        </authorList>
    </citation>
    <scope>NUCLEOTIDE SEQUENCE [LARGE SCALE GENOMIC DNA]</scope>
    <source>
        <strain evidence="8">COL-18-3</strain>
    </source>
</reference>
<keyword evidence="2 7" id="KW-0436">Ligase</keyword>
<dbReference type="OrthoDB" id="10253115at2759"/>
<dbReference type="Gene3D" id="3.40.50.980">
    <property type="match status" value="2"/>
</dbReference>
<comment type="caution">
    <text evidence="7">The sequence shown here is derived from an EMBL/GenBank/DDBJ whole genome shotgun (WGS) entry which is preliminary data.</text>
</comment>
<dbReference type="CDD" id="cd05911">
    <property type="entry name" value="Firefly_Luc_like"/>
    <property type="match status" value="1"/>
</dbReference>
<dbReference type="PANTHER" id="PTHR24096:SF149">
    <property type="entry name" value="AMP-BINDING DOMAIN-CONTAINING PROTEIN-RELATED"/>
    <property type="match status" value="1"/>
</dbReference>
<sequence length="550" mass="61731">MDVATFLFEEGKRRTQLLPNPNTYAFYEEPTGYSESIYTLEEKCKKLASGLLNRLGLQHDQKVLICSRNSLNYTIIMYGTLMAGGVVSFANPEYTPRELAHVISDSDSQYIFAQTAFLGTIKEAIKIAKVDIPNKNIVIIDEKLRSFNGHMTIHELYCDLPFKRFEIASVEEQENKLAFIPYSSGTTGLSKGVMLTHRNIVSNVIQNQVLGAANRWYSDKSVTHRFLAVLPFYHIYATVIILAQGLATGIGVVICEKFDMKLYLECVQKHKITFAHLVPPLLIRLINDPLVDQYDVSSIRFMKSAAAPLYKDLIELIYKKFTTVEIIQLYGVTESSPSVCATPRNNKDFGSSGFLTANQVVKIIDDDNKELDYNQVGEVCIKGPNIMKGYWKNPEATKSALDSEGFLHTGDIGFVNKDGQLSIVDRKKELIKYKGFQVPPAELESLLLAHPSVADCAVIGVYLEEQATEIPKAFITLRSQHAGISESEKQKLAGDIRTWIDSKVVSYKKIRGGVEILDVIPKSAAGKILRRLLRDRENEKLKNKKRSSKL</sequence>
<protein>
    <submittedName>
        <fullName evidence="7">4-coumarate-CoA ligase 1</fullName>
    </submittedName>
</protein>
<evidence type="ECO:0000313" key="8">
    <source>
        <dbReference type="Proteomes" id="UP000188320"/>
    </source>
</evidence>
<evidence type="ECO:0000256" key="2">
    <source>
        <dbReference type="ARBA" id="ARBA00022598"/>
    </source>
</evidence>
<dbReference type="InterPro" id="IPR025110">
    <property type="entry name" value="AMP-bd_C"/>
</dbReference>
<dbReference type="EMBL" id="LSSK01000801">
    <property type="protein sequence ID" value="OMH81865.1"/>
    <property type="molecule type" value="Genomic_DNA"/>
</dbReference>
<dbReference type="GO" id="GO:0016405">
    <property type="term" value="F:CoA-ligase activity"/>
    <property type="evidence" value="ECO:0007669"/>
    <property type="project" value="TreeGrafter"/>
</dbReference>
<name>A0A1R1PLM5_ZANCU</name>
<dbReference type="FunFam" id="3.40.50.12780:FF:000003">
    <property type="entry name" value="Long-chain-fatty-acid--CoA ligase FadD"/>
    <property type="match status" value="1"/>
</dbReference>
<evidence type="ECO:0000313" key="6">
    <source>
        <dbReference type="EMBL" id="OMH81615.1"/>
    </source>
</evidence>
<reference evidence="7" key="2">
    <citation type="submission" date="2017-01" db="EMBL/GenBank/DDBJ databases">
        <authorList>
            <person name="Mah S.A."/>
            <person name="Swanson W.J."/>
            <person name="Moy G.W."/>
            <person name="Vacquier V.D."/>
        </authorList>
    </citation>
    <scope>NUCLEOTIDE SEQUENCE [LARGE SCALE GENOMIC DNA]</scope>
    <source>
        <strain evidence="7">COL-18-3</strain>
    </source>
</reference>
<dbReference type="PROSITE" id="PS00455">
    <property type="entry name" value="AMP_BINDING"/>
    <property type="match status" value="1"/>
</dbReference>
<keyword evidence="3" id="KW-0812">Transmembrane</keyword>
<organism evidence="7 8">
    <name type="scientific">Zancudomyces culisetae</name>
    <name type="common">Gut fungus</name>
    <name type="synonym">Smittium culisetae</name>
    <dbReference type="NCBI Taxonomy" id="1213189"/>
    <lineage>
        <taxon>Eukaryota</taxon>
        <taxon>Fungi</taxon>
        <taxon>Fungi incertae sedis</taxon>
        <taxon>Zoopagomycota</taxon>
        <taxon>Kickxellomycotina</taxon>
        <taxon>Harpellomycetes</taxon>
        <taxon>Harpellales</taxon>
        <taxon>Legeriomycetaceae</taxon>
        <taxon>Zancudomyces</taxon>
    </lineage>
</organism>